<accession>A0A0F9A8K8</accession>
<dbReference type="AlphaFoldDB" id="A0A0F9A8K8"/>
<gene>
    <name evidence="1" type="ORF">LCGC14_2601420</name>
</gene>
<dbReference type="EMBL" id="LAZR01043931">
    <property type="protein sequence ID" value="KKL05904.1"/>
    <property type="molecule type" value="Genomic_DNA"/>
</dbReference>
<proteinExistence type="predicted"/>
<protein>
    <submittedName>
        <fullName evidence="1">Uncharacterized protein</fullName>
    </submittedName>
</protein>
<name>A0A0F9A8K8_9ZZZZ</name>
<reference evidence="1" key="1">
    <citation type="journal article" date="2015" name="Nature">
        <title>Complex archaea that bridge the gap between prokaryotes and eukaryotes.</title>
        <authorList>
            <person name="Spang A."/>
            <person name="Saw J.H."/>
            <person name="Jorgensen S.L."/>
            <person name="Zaremba-Niedzwiedzka K."/>
            <person name="Martijn J."/>
            <person name="Lind A.E."/>
            <person name="van Eijk R."/>
            <person name="Schleper C."/>
            <person name="Guy L."/>
            <person name="Ettema T.J."/>
        </authorList>
    </citation>
    <scope>NUCLEOTIDE SEQUENCE</scope>
</reference>
<organism evidence="1">
    <name type="scientific">marine sediment metagenome</name>
    <dbReference type="NCBI Taxonomy" id="412755"/>
    <lineage>
        <taxon>unclassified sequences</taxon>
        <taxon>metagenomes</taxon>
        <taxon>ecological metagenomes</taxon>
    </lineage>
</organism>
<evidence type="ECO:0000313" key="1">
    <source>
        <dbReference type="EMBL" id="KKL05904.1"/>
    </source>
</evidence>
<sequence length="44" mass="5219">TQRWYMVRALLDAGFSRVGLYDKHVHIDDHPELPKNVIWIGRSK</sequence>
<feature type="non-terminal residue" evidence="1">
    <location>
        <position position="1"/>
    </location>
</feature>
<comment type="caution">
    <text evidence="1">The sequence shown here is derived from an EMBL/GenBank/DDBJ whole genome shotgun (WGS) entry which is preliminary data.</text>
</comment>